<dbReference type="InterPro" id="IPR011335">
    <property type="entry name" value="Restrct_endonuc-II-like"/>
</dbReference>
<dbReference type="KEGG" id="adin:H7849_08490"/>
<proteinExistence type="predicted"/>
<evidence type="ECO:0000313" key="2">
    <source>
        <dbReference type="EMBL" id="QNI33928.1"/>
    </source>
</evidence>
<protein>
    <submittedName>
        <fullName evidence="2">Uma2 family endonuclease</fullName>
    </submittedName>
</protein>
<dbReference type="Gene3D" id="3.90.1570.10">
    <property type="entry name" value="tt1808, chain A"/>
    <property type="match status" value="1"/>
</dbReference>
<evidence type="ECO:0000259" key="1">
    <source>
        <dbReference type="Pfam" id="PF05685"/>
    </source>
</evidence>
<dbReference type="PANTHER" id="PTHR34107">
    <property type="entry name" value="SLL0198 PROTEIN-RELATED"/>
    <property type="match status" value="1"/>
</dbReference>
<dbReference type="RefSeq" id="WP_186745678.1">
    <property type="nucleotide sequence ID" value="NZ_CP060394.1"/>
</dbReference>
<gene>
    <name evidence="2" type="ORF">H7849_08490</name>
</gene>
<dbReference type="GO" id="GO:0004519">
    <property type="term" value="F:endonuclease activity"/>
    <property type="evidence" value="ECO:0007669"/>
    <property type="project" value="UniProtKB-KW"/>
</dbReference>
<organism evidence="2 3">
    <name type="scientific">Alloacidobacterium dinghuense</name>
    <dbReference type="NCBI Taxonomy" id="2763107"/>
    <lineage>
        <taxon>Bacteria</taxon>
        <taxon>Pseudomonadati</taxon>
        <taxon>Acidobacteriota</taxon>
        <taxon>Terriglobia</taxon>
        <taxon>Terriglobales</taxon>
        <taxon>Acidobacteriaceae</taxon>
        <taxon>Alloacidobacterium</taxon>
    </lineage>
</organism>
<dbReference type="PANTHER" id="PTHR34107:SF1">
    <property type="entry name" value="SLL0198 PROTEIN"/>
    <property type="match status" value="1"/>
</dbReference>
<accession>A0A7G8BN08</accession>
<dbReference type="Pfam" id="PF05685">
    <property type="entry name" value="Uma2"/>
    <property type="match status" value="1"/>
</dbReference>
<keyword evidence="3" id="KW-1185">Reference proteome</keyword>
<keyword evidence="2" id="KW-0255">Endonuclease</keyword>
<evidence type="ECO:0000313" key="3">
    <source>
        <dbReference type="Proteomes" id="UP000515312"/>
    </source>
</evidence>
<dbReference type="EMBL" id="CP060394">
    <property type="protein sequence ID" value="QNI33928.1"/>
    <property type="molecule type" value="Genomic_DNA"/>
</dbReference>
<dbReference type="InterPro" id="IPR012296">
    <property type="entry name" value="Nuclease_put_TT1808"/>
</dbReference>
<keyword evidence="2" id="KW-0540">Nuclease</keyword>
<sequence length="170" mass="19622">MATSTRVPVEVYLKSSYEPDAEYVDGEIEERPMGERDHAAWQAAIQRWFFKHEEEWNISVFPELRVQTTPTRFRVPDVAILDASAPVEQITTQAPVAVFEVLSPEDTVKRLKHKLEDYAAMGIPQIWVVDPEDGSFSRYEDKQLIRRERFDEPGRGISFAVSEIAKLLRK</sequence>
<dbReference type="AlphaFoldDB" id="A0A7G8BN08"/>
<feature type="domain" description="Putative restriction endonuclease" evidence="1">
    <location>
        <begin position="18"/>
        <end position="146"/>
    </location>
</feature>
<dbReference type="CDD" id="cd06260">
    <property type="entry name" value="DUF820-like"/>
    <property type="match status" value="1"/>
</dbReference>
<dbReference type="Proteomes" id="UP000515312">
    <property type="component" value="Chromosome"/>
</dbReference>
<dbReference type="SUPFAM" id="SSF52980">
    <property type="entry name" value="Restriction endonuclease-like"/>
    <property type="match status" value="1"/>
</dbReference>
<name>A0A7G8BN08_9BACT</name>
<dbReference type="InterPro" id="IPR008538">
    <property type="entry name" value="Uma2"/>
</dbReference>
<keyword evidence="2" id="KW-0378">Hydrolase</keyword>
<reference evidence="2 3" key="1">
    <citation type="submission" date="2020-08" db="EMBL/GenBank/DDBJ databases">
        <title>Edaphobacter telluris sp. nov. and Acidobacterium dinghuensis sp. nov., two acidobacteria isolated from forest soil.</title>
        <authorList>
            <person name="Fu J."/>
            <person name="Qiu L."/>
        </authorList>
    </citation>
    <scope>NUCLEOTIDE SEQUENCE [LARGE SCALE GENOMIC DNA]</scope>
    <source>
        <strain evidence="2">4Y35</strain>
    </source>
</reference>